<dbReference type="SUPFAM" id="SSF54909">
    <property type="entry name" value="Dimeric alpha+beta barrel"/>
    <property type="match status" value="1"/>
</dbReference>
<sequence>MVEKVVEVNGAARDEYFCVATFLPLRRWFDVIPFLLLTRRIERQLKRADGLLRYGLRTDFAKKSFWTISVWLNEGYMRGFVMGEPHSEAVRRFRSWSAPGAAFVEYRSKTGKMDWREAEALLKTPTFRYPRS</sequence>
<evidence type="ECO:0000313" key="2">
    <source>
        <dbReference type="Proteomes" id="UP000240322"/>
    </source>
</evidence>
<dbReference type="InterPro" id="IPR011008">
    <property type="entry name" value="Dimeric_a/b-barrel"/>
</dbReference>
<evidence type="ECO:0000313" key="1">
    <source>
        <dbReference type="EMBL" id="PSN91150.1"/>
    </source>
</evidence>
<gene>
    <name evidence="1" type="ORF">B9Q03_04880</name>
</gene>
<dbReference type="EMBL" id="NEXE01000033">
    <property type="protein sequence ID" value="PSN91150.1"/>
    <property type="molecule type" value="Genomic_DNA"/>
</dbReference>
<organism evidence="1 2">
    <name type="scientific">Candidatus Marsarchaeota G2 archaeon OSP_D</name>
    <dbReference type="NCBI Taxonomy" id="1978157"/>
    <lineage>
        <taxon>Archaea</taxon>
        <taxon>Candidatus Marsarchaeota</taxon>
        <taxon>Candidatus Marsarchaeota group 2</taxon>
    </lineage>
</organism>
<evidence type="ECO:0008006" key="3">
    <source>
        <dbReference type="Google" id="ProtNLM"/>
    </source>
</evidence>
<comment type="caution">
    <text evidence="1">The sequence shown here is derived from an EMBL/GenBank/DDBJ whole genome shotgun (WGS) entry which is preliminary data.</text>
</comment>
<proteinExistence type="predicted"/>
<dbReference type="Proteomes" id="UP000240322">
    <property type="component" value="Unassembled WGS sequence"/>
</dbReference>
<accession>A0A2R6AXN4</accession>
<protein>
    <recommendedName>
        <fullName evidence="3">DUF3291 domain-containing protein</fullName>
    </recommendedName>
</protein>
<reference evidence="1 2" key="1">
    <citation type="submission" date="2017-04" db="EMBL/GenBank/DDBJ databases">
        <title>Novel microbial lineages endemic to geothermal iron-oxide mats fill important gaps in the evolutionary history of Archaea.</title>
        <authorList>
            <person name="Jay Z.J."/>
            <person name="Beam J.P."/>
            <person name="Dlakic M."/>
            <person name="Rusch D.B."/>
            <person name="Kozubal M.A."/>
            <person name="Inskeep W.P."/>
        </authorList>
    </citation>
    <scope>NUCLEOTIDE SEQUENCE [LARGE SCALE GENOMIC DNA]</scope>
    <source>
        <strain evidence="1">OSP_D</strain>
    </source>
</reference>
<name>A0A2R6AXN4_9ARCH</name>
<dbReference type="AlphaFoldDB" id="A0A2R6AXN4"/>